<keyword evidence="1" id="KW-0175">Coiled coil</keyword>
<dbReference type="Proteomes" id="UP000092462">
    <property type="component" value="Unassembled WGS sequence"/>
</dbReference>
<dbReference type="InterPro" id="IPR039875">
    <property type="entry name" value="LENG1-like"/>
</dbReference>
<proteinExistence type="predicted"/>
<feature type="domain" description="CBF1-interacting co-repressor CIR N-terminal" evidence="3">
    <location>
        <begin position="8"/>
        <end position="44"/>
    </location>
</feature>
<evidence type="ECO:0000313" key="5">
    <source>
        <dbReference type="Proteomes" id="UP000092462"/>
    </source>
</evidence>
<keyword evidence="5" id="KW-1185">Reference proteome</keyword>
<evidence type="ECO:0000313" key="4">
    <source>
        <dbReference type="EnsemblMetazoa" id="PPAI010863-PA"/>
    </source>
</evidence>
<dbReference type="PANTHER" id="PTHR22093:SF0">
    <property type="entry name" value="LEUKOCYTE RECEPTOR CLUSTER MEMBER 1"/>
    <property type="match status" value="1"/>
</dbReference>
<dbReference type="AlphaFoldDB" id="A0A1B0EYK1"/>
<dbReference type="Pfam" id="PF10197">
    <property type="entry name" value="Cir_N"/>
    <property type="match status" value="1"/>
</dbReference>
<protein>
    <recommendedName>
        <fullName evidence="3">CBF1-interacting co-repressor CIR N-terminal domain-containing protein</fullName>
    </recommendedName>
</protein>
<dbReference type="InterPro" id="IPR019339">
    <property type="entry name" value="CIR_N_dom"/>
</dbReference>
<feature type="compositionally biased region" description="Basic and acidic residues" evidence="2">
    <location>
        <begin position="243"/>
        <end position="269"/>
    </location>
</feature>
<dbReference type="EMBL" id="AJVK01001814">
    <property type="status" value="NOT_ANNOTATED_CDS"/>
    <property type="molecule type" value="Genomic_DNA"/>
</dbReference>
<dbReference type="PANTHER" id="PTHR22093">
    <property type="entry name" value="LEUKOCYTE RECEPTOR CLUSTER LRC MEMBER 1"/>
    <property type="match status" value="1"/>
</dbReference>
<evidence type="ECO:0000256" key="2">
    <source>
        <dbReference type="SAM" id="MobiDB-lite"/>
    </source>
</evidence>
<dbReference type="VEuPathDB" id="VectorBase:PPAI010863"/>
<name>A0A1B0EYK1_PHLPP</name>
<feature type="compositionally biased region" description="Basic and acidic residues" evidence="2">
    <location>
        <begin position="276"/>
        <end position="294"/>
    </location>
</feature>
<dbReference type="SMART" id="SM01083">
    <property type="entry name" value="Cir_N"/>
    <property type="match status" value="1"/>
</dbReference>
<feature type="coiled-coil region" evidence="1">
    <location>
        <begin position="18"/>
        <end position="45"/>
    </location>
</feature>
<feature type="region of interest" description="Disordered" evidence="2">
    <location>
        <begin position="179"/>
        <end position="319"/>
    </location>
</feature>
<reference evidence="4" key="1">
    <citation type="submission" date="2022-08" db="UniProtKB">
        <authorList>
            <consortium name="EnsemblMetazoa"/>
        </authorList>
    </citation>
    <scope>IDENTIFICATION</scope>
    <source>
        <strain evidence="4">Israel</strain>
    </source>
</reference>
<sequence>MNILPKKRWHVRTRENIARVRRDEKKAAEEEKERLRKIALAEQEARIDTLRQKVKNRLPETDSQAQKDEASSREIQEKLRSGEHVNFFSDLETGKYKSDAQNAEHIKEKKEEKEKYEKQVGYLTYLGQDTNEALGKRSWYDEPPKREDTLTEGGKIVEKGLKTKMYNDPLNVMKKFLAAGSSKASNSVPTPNPTLLKTYESMIQAYREKSKSRKKAKKHKSEKKKKKRKRSRKSSSESEDEAERQVKRAKLEKLRAERLEREKAERQRTEAFLAKLRGDPEPKKEPAKSDKELPVRPMKQKYNSQFNPELAKQNYDRRY</sequence>
<feature type="region of interest" description="Disordered" evidence="2">
    <location>
        <begin position="52"/>
        <end position="76"/>
    </location>
</feature>
<organism evidence="4 5">
    <name type="scientific">Phlebotomus papatasi</name>
    <name type="common">Sandfly</name>
    <dbReference type="NCBI Taxonomy" id="29031"/>
    <lineage>
        <taxon>Eukaryota</taxon>
        <taxon>Metazoa</taxon>
        <taxon>Ecdysozoa</taxon>
        <taxon>Arthropoda</taxon>
        <taxon>Hexapoda</taxon>
        <taxon>Insecta</taxon>
        <taxon>Pterygota</taxon>
        <taxon>Neoptera</taxon>
        <taxon>Endopterygota</taxon>
        <taxon>Diptera</taxon>
        <taxon>Nematocera</taxon>
        <taxon>Psychodoidea</taxon>
        <taxon>Psychodidae</taxon>
        <taxon>Phlebotomus</taxon>
        <taxon>Phlebotomus</taxon>
    </lineage>
</organism>
<dbReference type="VEuPathDB" id="VectorBase:PPAPM1_010734"/>
<dbReference type="EnsemblMetazoa" id="PPAI010863-RA">
    <property type="protein sequence ID" value="PPAI010863-PA"/>
    <property type="gene ID" value="PPAI010863"/>
</dbReference>
<accession>A0A1B0EYK1</accession>
<evidence type="ECO:0000259" key="3">
    <source>
        <dbReference type="SMART" id="SM01083"/>
    </source>
</evidence>
<feature type="compositionally biased region" description="Polar residues" evidence="2">
    <location>
        <begin position="182"/>
        <end position="195"/>
    </location>
</feature>
<evidence type="ECO:0000256" key="1">
    <source>
        <dbReference type="SAM" id="Coils"/>
    </source>
</evidence>
<feature type="compositionally biased region" description="Basic residues" evidence="2">
    <location>
        <begin position="210"/>
        <end position="233"/>
    </location>
</feature>